<feature type="non-terminal residue" evidence="12">
    <location>
        <position position="253"/>
    </location>
</feature>
<dbReference type="InterPro" id="IPR013106">
    <property type="entry name" value="Ig_V-set"/>
</dbReference>
<dbReference type="PANTHER" id="PTHR21462">
    <property type="entry name" value="CELL SURFACE GLYCOPROTEIN OX2 RECEPTOR PRECURSOR"/>
    <property type="match status" value="1"/>
</dbReference>
<dbReference type="InterPro" id="IPR007110">
    <property type="entry name" value="Ig-like_dom"/>
</dbReference>
<dbReference type="InterPro" id="IPR003599">
    <property type="entry name" value="Ig_sub"/>
</dbReference>
<dbReference type="FunFam" id="2.60.40.10:FF:000769">
    <property type="entry name" value="Cell surface glycoprotein CD200 receptor 1"/>
    <property type="match status" value="1"/>
</dbReference>
<dbReference type="GO" id="GO:0038023">
    <property type="term" value="F:signaling receptor activity"/>
    <property type="evidence" value="ECO:0007669"/>
    <property type="project" value="InterPro"/>
</dbReference>
<evidence type="ECO:0000256" key="8">
    <source>
        <dbReference type="ARBA" id="ARBA00023170"/>
    </source>
</evidence>
<keyword evidence="9" id="KW-0325">Glycoprotein</keyword>
<evidence type="ECO:0000259" key="11">
    <source>
        <dbReference type="PROSITE" id="PS50835"/>
    </source>
</evidence>
<comment type="caution">
    <text evidence="12">The sequence shown here is derived from an EMBL/GenBank/DDBJ whole genome shotgun (WGS) entry which is preliminary data.</text>
</comment>
<dbReference type="Gene3D" id="2.60.40.10">
    <property type="entry name" value="Immunoglobulins"/>
    <property type="match status" value="2"/>
</dbReference>
<accession>A0A6G1ANQ4</accession>
<dbReference type="Pfam" id="PF07686">
    <property type="entry name" value="V-set"/>
    <property type="match status" value="1"/>
</dbReference>
<keyword evidence="13" id="KW-1185">Reference proteome</keyword>
<sequence length="253" mass="27650">PANTSLSVRVGTKAVLSCPPITSTAVQVTTWEITLRDQPACTRAYRRDTNETRAKNCSDETISWDTRHDQNPVLQIDPVAITHDGYYRCEVATPEGNFYQGYHLQVTVPPEATLFRGKNGTVVCRAAAGRPAAQISWTPAGDCDTEEEPLGNDTVTVQSTCRWEDHPVSTVSCSVSHLTGNQSLSIDLNSDQASSNSKILYISISIVIILIIVGSICLLKLGEEMQPYASYTEKNNPLYDTVSKVKQSGVLQN</sequence>
<dbReference type="InterPro" id="IPR013783">
    <property type="entry name" value="Ig-like_fold"/>
</dbReference>
<keyword evidence="3 10" id="KW-0812">Transmembrane</keyword>
<reference evidence="12 13" key="1">
    <citation type="submission" date="2019-11" db="EMBL/GenBank/DDBJ databases">
        <authorList>
            <person name="Yang C."/>
            <person name="Li F."/>
        </authorList>
    </citation>
    <scope>NUCLEOTIDE SEQUENCE [LARGE SCALE GENOMIC DNA]</scope>
    <source>
        <strain evidence="12">KB4526</strain>
        <tissue evidence="12">Muscle</tissue>
    </source>
</reference>
<evidence type="ECO:0000256" key="7">
    <source>
        <dbReference type="ARBA" id="ARBA00023157"/>
    </source>
</evidence>
<dbReference type="SUPFAM" id="SSF48726">
    <property type="entry name" value="Immunoglobulin"/>
    <property type="match status" value="2"/>
</dbReference>
<evidence type="ECO:0000256" key="2">
    <source>
        <dbReference type="ARBA" id="ARBA00008215"/>
    </source>
</evidence>
<evidence type="ECO:0000256" key="9">
    <source>
        <dbReference type="ARBA" id="ARBA00023180"/>
    </source>
</evidence>
<dbReference type="Pfam" id="PF08205">
    <property type="entry name" value="C2-set_2"/>
    <property type="match status" value="1"/>
</dbReference>
<evidence type="ECO:0000256" key="1">
    <source>
        <dbReference type="ARBA" id="ARBA00004479"/>
    </source>
</evidence>
<name>A0A6G1ANQ4_CROCR</name>
<evidence type="ECO:0000256" key="3">
    <source>
        <dbReference type="ARBA" id="ARBA00022692"/>
    </source>
</evidence>
<dbReference type="InterPro" id="IPR013162">
    <property type="entry name" value="CD80_C2-set"/>
</dbReference>
<protein>
    <submittedName>
        <fullName evidence="12">MO2R1 protein</fullName>
    </submittedName>
</protein>
<dbReference type="InterPro" id="IPR040012">
    <property type="entry name" value="CD200R"/>
</dbReference>
<feature type="domain" description="Ig-like" evidence="11">
    <location>
        <begin position="94"/>
        <end position="185"/>
    </location>
</feature>
<dbReference type="PROSITE" id="PS50835">
    <property type="entry name" value="IG_LIKE"/>
    <property type="match status" value="1"/>
</dbReference>
<keyword evidence="7" id="KW-1015">Disulfide bond</keyword>
<keyword evidence="8" id="KW-0675">Receptor</keyword>
<dbReference type="Proteomes" id="UP000475037">
    <property type="component" value="Unassembled WGS sequence"/>
</dbReference>
<dbReference type="PANTHER" id="PTHR21462:SF2">
    <property type="entry name" value="CELL SURFACE GLYCOPROTEIN CD200 RECEPTOR 2"/>
    <property type="match status" value="1"/>
</dbReference>
<comment type="similarity">
    <text evidence="2">Belongs to the CD200R family.</text>
</comment>
<dbReference type="SMART" id="SM00409">
    <property type="entry name" value="IG"/>
    <property type="match status" value="1"/>
</dbReference>
<feature type="non-terminal residue" evidence="12">
    <location>
        <position position="1"/>
    </location>
</feature>
<keyword evidence="5 10" id="KW-1133">Transmembrane helix</keyword>
<dbReference type="EMBL" id="VOAJ01004433">
    <property type="protein sequence ID" value="KAF0877224.1"/>
    <property type="molecule type" value="Genomic_DNA"/>
</dbReference>
<dbReference type="GO" id="GO:0150077">
    <property type="term" value="P:regulation of neuroinflammatory response"/>
    <property type="evidence" value="ECO:0007669"/>
    <property type="project" value="InterPro"/>
</dbReference>
<evidence type="ECO:0000256" key="4">
    <source>
        <dbReference type="ARBA" id="ARBA00022729"/>
    </source>
</evidence>
<feature type="transmembrane region" description="Helical" evidence="10">
    <location>
        <begin position="199"/>
        <end position="219"/>
    </location>
</feature>
<dbReference type="InterPro" id="IPR036179">
    <property type="entry name" value="Ig-like_dom_sf"/>
</dbReference>
<organism evidence="12 13">
    <name type="scientific">Crocuta crocuta</name>
    <name type="common">Spotted hyena</name>
    <dbReference type="NCBI Taxonomy" id="9678"/>
    <lineage>
        <taxon>Eukaryota</taxon>
        <taxon>Metazoa</taxon>
        <taxon>Chordata</taxon>
        <taxon>Craniata</taxon>
        <taxon>Vertebrata</taxon>
        <taxon>Euteleostomi</taxon>
        <taxon>Mammalia</taxon>
        <taxon>Eutheria</taxon>
        <taxon>Laurasiatheria</taxon>
        <taxon>Carnivora</taxon>
        <taxon>Feliformia</taxon>
        <taxon>Hyaenidae</taxon>
        <taxon>Crocuta</taxon>
    </lineage>
</organism>
<gene>
    <name evidence="12" type="primary">Cd200r1_0</name>
    <name evidence="12" type="ORF">FOF47_R18629</name>
</gene>
<evidence type="ECO:0000256" key="5">
    <source>
        <dbReference type="ARBA" id="ARBA00022989"/>
    </source>
</evidence>
<dbReference type="AlphaFoldDB" id="A0A6G1ANQ4"/>
<proteinExistence type="inferred from homology"/>
<evidence type="ECO:0000256" key="6">
    <source>
        <dbReference type="ARBA" id="ARBA00023136"/>
    </source>
</evidence>
<evidence type="ECO:0000313" key="12">
    <source>
        <dbReference type="EMBL" id="KAF0877224.1"/>
    </source>
</evidence>
<keyword evidence="6 10" id="KW-0472">Membrane</keyword>
<dbReference type="FunFam" id="2.60.40.10:FF:000584">
    <property type="entry name" value="Cell surface glycoprotein CD200 receptor 1"/>
    <property type="match status" value="1"/>
</dbReference>
<keyword evidence="4" id="KW-0732">Signal</keyword>
<comment type="subcellular location">
    <subcellularLocation>
        <location evidence="1">Membrane</location>
        <topology evidence="1">Single-pass type I membrane protein</topology>
    </subcellularLocation>
</comment>
<evidence type="ECO:0000256" key="10">
    <source>
        <dbReference type="SAM" id="Phobius"/>
    </source>
</evidence>
<evidence type="ECO:0000313" key="13">
    <source>
        <dbReference type="Proteomes" id="UP000475037"/>
    </source>
</evidence>
<dbReference type="GO" id="GO:0009897">
    <property type="term" value="C:external side of plasma membrane"/>
    <property type="evidence" value="ECO:0007669"/>
    <property type="project" value="TreeGrafter"/>
</dbReference>